<proteinExistence type="predicted"/>
<feature type="compositionally biased region" description="Polar residues" evidence="1">
    <location>
        <begin position="21"/>
        <end position="38"/>
    </location>
</feature>
<feature type="region of interest" description="Disordered" evidence="1">
    <location>
        <begin position="93"/>
        <end position="112"/>
    </location>
</feature>
<keyword evidence="3" id="KW-1185">Reference proteome</keyword>
<dbReference type="Proteomes" id="UP000635477">
    <property type="component" value="Unassembled WGS sequence"/>
</dbReference>
<sequence>MIRRPSTAPTLNGSCHALNNVSWGKSHQPQHDNQSSYGSNGGARLGIAALRDPSKPSSSLSSTVCEAQRISACFDSRDAGRLGFDWAHAGRGEAGARGFPGADRGPLTNRDSREMHNYATGAAPDWRRSRFLPHILGNGESLLGATSPSSSIKHEAYP</sequence>
<evidence type="ECO:0000256" key="1">
    <source>
        <dbReference type="SAM" id="MobiDB-lite"/>
    </source>
</evidence>
<gene>
    <name evidence="2" type="ORF">FZEAL_5278</name>
</gene>
<accession>A0A8H4UKQ4</accession>
<reference evidence="2" key="2">
    <citation type="submission" date="2020-05" db="EMBL/GenBank/DDBJ databases">
        <authorList>
            <person name="Kim H.-S."/>
            <person name="Proctor R.H."/>
            <person name="Brown D.W."/>
        </authorList>
    </citation>
    <scope>NUCLEOTIDE SEQUENCE</scope>
    <source>
        <strain evidence="2">NRRL 22465</strain>
    </source>
</reference>
<comment type="caution">
    <text evidence="2">The sequence shown here is derived from an EMBL/GenBank/DDBJ whole genome shotgun (WGS) entry which is preliminary data.</text>
</comment>
<organism evidence="2 3">
    <name type="scientific">Fusarium zealandicum</name>
    <dbReference type="NCBI Taxonomy" id="1053134"/>
    <lineage>
        <taxon>Eukaryota</taxon>
        <taxon>Fungi</taxon>
        <taxon>Dikarya</taxon>
        <taxon>Ascomycota</taxon>
        <taxon>Pezizomycotina</taxon>
        <taxon>Sordariomycetes</taxon>
        <taxon>Hypocreomycetidae</taxon>
        <taxon>Hypocreales</taxon>
        <taxon>Nectriaceae</taxon>
        <taxon>Fusarium</taxon>
        <taxon>Fusarium staphyleae species complex</taxon>
    </lineage>
</organism>
<name>A0A8H4UKQ4_9HYPO</name>
<protein>
    <submittedName>
        <fullName evidence="2">Uncharacterized protein</fullName>
    </submittedName>
</protein>
<evidence type="ECO:0000313" key="3">
    <source>
        <dbReference type="Proteomes" id="UP000635477"/>
    </source>
</evidence>
<reference evidence="2" key="1">
    <citation type="journal article" date="2020" name="BMC Genomics">
        <title>Correction to: Identification and distribution of gene clusters required for synthesis of sphingolipid metabolism inhibitors in diverse species of the filamentous fungus Fusarium.</title>
        <authorList>
            <person name="Kim H.S."/>
            <person name="Lohmar J.M."/>
            <person name="Busman M."/>
            <person name="Brown D.W."/>
            <person name="Naumann T.A."/>
            <person name="Divon H.H."/>
            <person name="Lysoe E."/>
            <person name="Uhlig S."/>
            <person name="Proctor R.H."/>
        </authorList>
    </citation>
    <scope>NUCLEOTIDE SEQUENCE</scope>
    <source>
        <strain evidence="2">NRRL 22465</strain>
    </source>
</reference>
<dbReference type="EMBL" id="JABEYC010000381">
    <property type="protein sequence ID" value="KAF4978305.1"/>
    <property type="molecule type" value="Genomic_DNA"/>
</dbReference>
<dbReference type="AlphaFoldDB" id="A0A8H4UKQ4"/>
<evidence type="ECO:0000313" key="2">
    <source>
        <dbReference type="EMBL" id="KAF4978305.1"/>
    </source>
</evidence>
<feature type="region of interest" description="Disordered" evidence="1">
    <location>
        <begin position="21"/>
        <end position="44"/>
    </location>
</feature>